<gene>
    <name evidence="3" type="ORF">FGO68_gene16921</name>
</gene>
<sequence length="1106" mass="124161">MDVEDQTSHVSTPAEQRLRVHNQGSSNIAKGVEHLNLMPLIADQDGQPNVDKAMGNIDRQIVESDREMERTIRESQKRFMLTEIPLNIAIKKLQSIESQMPLLDGVRLRLDHYATMMQAHDEQLRYTADKRELTHRIDDLKENQEARIKALFIEISQEIRENLDNKISQKSFKEAMETKARQADFQRLSLDFLNLRQFCHSELQLMVQTLNEDLRNLMNPARPSVEQSKIQGMLQEYEERQKKAQNEEIDKLRKELQGVNEQLSSLQYDLKEAKLFQQVQVAQVEAAVTGKAAAISPMMMGAQNVISESEEDELDNLDRELQDEINGGSSFDELNSQFGGGGKGLPQVRRLKSNDNYSALDAVGGQNLTRPSGQRTNSQDYVEIIEEQQFSGTMKEKLLINDEEGGPITPMAQRDKGSMAGSKASQKSASGRPKPYEITPVRGLLQPRNSGNNFDSSVKSFGLASAAGITSSNVKGGQNNYTTNNFGYGQGYLKEVGKTMRVSQALRIDPKVQRRYVQAQLNEICEQLIDHSAKAQEHEHLMEHFDKYLRDFQSTLNDYRQELSKVKIDEKAFNERTEKIYAYFDGAKRENEAFKETMADTERMLHDNKTQLIRTFEKVQKETDAKFKRLMIIESQISGVKQEIDVMKVKRLKDESKQNEINNTVKVNLQRVERALEEAKESIRMVIDEHESQITQIVMDIEEIKGPVMITVADAQKENQALMRELGRAQTINRDLTIERVNAADQSAIMRSTMTTPMLKERDETSGKRVLQSGAVSVQSRRAIVKRKQLNMSALIKQDELEELTIDNTLKDPIYSVKADSAYGFNQGGERHGGQRNIRGRGVLSLNSSMPGAAATLGHTTLQTPIELINDNMQSKNASVKFSEDVHSESIRPFTANPSPKKCARYVFKGGSSKLSHHEQENVNMNGKKAAAVNLLRNITPKGEYQNARPKSSAAIGGAFKKVGGIHSNAFSSNGTSTTANINSKDLKSLKAANEQVKAEQNNLEIFSGEGRGRDQPKPGNILSNQTMSLLSPVSGTGLSQSSGMFGRQKRSDQTNVYVEAAMIMDSSNDEDISIKNVEGVHKKRAAHNKGITLHRFQHLMPSILQ</sequence>
<feature type="coiled-coil region" evidence="1">
    <location>
        <begin position="123"/>
        <end position="161"/>
    </location>
</feature>
<evidence type="ECO:0000256" key="2">
    <source>
        <dbReference type="SAM" id="MobiDB-lite"/>
    </source>
</evidence>
<feature type="region of interest" description="Disordered" evidence="2">
    <location>
        <begin position="1001"/>
        <end position="1026"/>
    </location>
</feature>
<keyword evidence="1" id="KW-0175">Coiled coil</keyword>
<feature type="coiled-coil region" evidence="1">
    <location>
        <begin position="662"/>
        <end position="732"/>
    </location>
</feature>
<feature type="compositionally biased region" description="Polar residues" evidence="2">
    <location>
        <begin position="1033"/>
        <end position="1044"/>
    </location>
</feature>
<feature type="region of interest" description="Disordered" evidence="2">
    <location>
        <begin position="1"/>
        <end position="22"/>
    </location>
</feature>
<name>A0A8J8P3N4_HALGN</name>
<protein>
    <submittedName>
        <fullName evidence="3">Uncharacterized protein</fullName>
    </submittedName>
</protein>
<accession>A0A8J8P3N4</accession>
<feature type="compositionally biased region" description="Low complexity" evidence="2">
    <location>
        <begin position="418"/>
        <end position="431"/>
    </location>
</feature>
<reference evidence="3" key="1">
    <citation type="submission" date="2019-06" db="EMBL/GenBank/DDBJ databases">
        <authorList>
            <person name="Zheng W."/>
        </authorList>
    </citation>
    <scope>NUCLEOTIDE SEQUENCE</scope>
    <source>
        <strain evidence="3">QDHG01</strain>
    </source>
</reference>
<feature type="coiled-coil region" evidence="1">
    <location>
        <begin position="227"/>
        <end position="269"/>
    </location>
</feature>
<feature type="coiled-coil region" evidence="1">
    <location>
        <begin position="549"/>
        <end position="604"/>
    </location>
</feature>
<proteinExistence type="predicted"/>
<evidence type="ECO:0000313" key="3">
    <source>
        <dbReference type="EMBL" id="TNV85255.1"/>
    </source>
</evidence>
<dbReference type="EMBL" id="RRYP01001988">
    <property type="protein sequence ID" value="TNV85255.1"/>
    <property type="molecule type" value="Genomic_DNA"/>
</dbReference>
<comment type="caution">
    <text evidence="3">The sequence shown here is derived from an EMBL/GenBank/DDBJ whole genome shotgun (WGS) entry which is preliminary data.</text>
</comment>
<organism evidence="3 4">
    <name type="scientific">Halteria grandinella</name>
    <dbReference type="NCBI Taxonomy" id="5974"/>
    <lineage>
        <taxon>Eukaryota</taxon>
        <taxon>Sar</taxon>
        <taxon>Alveolata</taxon>
        <taxon>Ciliophora</taxon>
        <taxon>Intramacronucleata</taxon>
        <taxon>Spirotrichea</taxon>
        <taxon>Stichotrichia</taxon>
        <taxon>Sporadotrichida</taxon>
        <taxon>Halteriidae</taxon>
        <taxon>Halteria</taxon>
    </lineage>
</organism>
<dbReference type="AlphaFoldDB" id="A0A8J8P3N4"/>
<evidence type="ECO:0000313" key="4">
    <source>
        <dbReference type="Proteomes" id="UP000785679"/>
    </source>
</evidence>
<keyword evidence="4" id="KW-1185">Reference proteome</keyword>
<feature type="region of interest" description="Disordered" evidence="2">
    <location>
        <begin position="402"/>
        <end position="452"/>
    </location>
</feature>
<dbReference type="Proteomes" id="UP000785679">
    <property type="component" value="Unassembled WGS sequence"/>
</dbReference>
<feature type="region of interest" description="Disordered" evidence="2">
    <location>
        <begin position="1033"/>
        <end position="1052"/>
    </location>
</feature>
<evidence type="ECO:0000256" key="1">
    <source>
        <dbReference type="SAM" id="Coils"/>
    </source>
</evidence>
<dbReference type="OrthoDB" id="297496at2759"/>